<sequence>MKGLILYPCLVLFCISQVSGKPFYWGDRAYYTTKQPLLKKAFSKFNHWFKNLIDAYPSSTWYYKEHIYGQTYWKDPEIIRAWLKRTDMTPLINAYRERETPQKMADPFIPGATLKKQRIDFLEDNVLSIPDSEELIRMQEKNYKNQPTTKKKQVGHAREIVRGYD</sequence>
<feature type="signal peptide" evidence="1">
    <location>
        <begin position="1"/>
        <end position="20"/>
    </location>
</feature>
<accession>A0A1S3CWJ2</accession>
<evidence type="ECO:0000313" key="3">
    <source>
        <dbReference type="RefSeq" id="XP_008468463.1"/>
    </source>
</evidence>
<dbReference type="KEGG" id="dci:103505873"/>
<protein>
    <submittedName>
        <fullName evidence="3">Uncharacterized protein LOC103505873 isoform X1</fullName>
    </submittedName>
    <submittedName>
        <fullName evidence="4">Uncharacterized protein LOC103505873 isoform X2</fullName>
    </submittedName>
</protein>
<keyword evidence="2" id="KW-1185">Reference proteome</keyword>
<evidence type="ECO:0000313" key="2">
    <source>
        <dbReference type="Proteomes" id="UP000079169"/>
    </source>
</evidence>
<dbReference type="AlphaFoldDB" id="A0A1S3CWJ2"/>
<organism evidence="2 3">
    <name type="scientific">Diaphorina citri</name>
    <name type="common">Asian citrus psyllid</name>
    <dbReference type="NCBI Taxonomy" id="121845"/>
    <lineage>
        <taxon>Eukaryota</taxon>
        <taxon>Metazoa</taxon>
        <taxon>Ecdysozoa</taxon>
        <taxon>Arthropoda</taxon>
        <taxon>Hexapoda</taxon>
        <taxon>Insecta</taxon>
        <taxon>Pterygota</taxon>
        <taxon>Neoptera</taxon>
        <taxon>Paraneoptera</taxon>
        <taxon>Hemiptera</taxon>
        <taxon>Sternorrhyncha</taxon>
        <taxon>Psylloidea</taxon>
        <taxon>Psyllidae</taxon>
        <taxon>Diaphorininae</taxon>
        <taxon>Diaphorina</taxon>
    </lineage>
</organism>
<evidence type="ECO:0000256" key="1">
    <source>
        <dbReference type="SAM" id="SignalP"/>
    </source>
</evidence>
<dbReference type="GeneID" id="103505873"/>
<proteinExistence type="predicted"/>
<dbReference type="RefSeq" id="XP_008468463.1">
    <property type="nucleotide sequence ID" value="XM_008470241.3"/>
</dbReference>
<dbReference type="RefSeq" id="XP_008468465.1">
    <property type="nucleotide sequence ID" value="XM_008470243.3"/>
</dbReference>
<reference evidence="3 4" key="1">
    <citation type="submission" date="2025-04" db="UniProtKB">
        <authorList>
            <consortium name="RefSeq"/>
        </authorList>
    </citation>
    <scope>IDENTIFICATION</scope>
</reference>
<keyword evidence="1" id="KW-0732">Signal</keyword>
<dbReference type="Proteomes" id="UP000079169">
    <property type="component" value="Unplaced"/>
</dbReference>
<dbReference type="PaxDb" id="121845-A0A1S3CWJ2"/>
<evidence type="ECO:0000313" key="4">
    <source>
        <dbReference type="RefSeq" id="XP_008468465.1"/>
    </source>
</evidence>
<name>A0A1S3CWJ2_DIACI</name>
<gene>
    <name evidence="3 4" type="primary">LOC103505873</name>
</gene>
<feature type="chain" id="PRO_5010479120" evidence="1">
    <location>
        <begin position="21"/>
        <end position="165"/>
    </location>
</feature>